<dbReference type="SUPFAM" id="SSF52540">
    <property type="entry name" value="P-loop containing nucleoside triphosphate hydrolases"/>
    <property type="match status" value="1"/>
</dbReference>
<dbReference type="Gene3D" id="1.10.275.40">
    <property type="match status" value="1"/>
</dbReference>
<dbReference type="Gene3D" id="3.40.50.300">
    <property type="entry name" value="P-loop containing nucleotide triphosphate hydrolases"/>
    <property type="match status" value="2"/>
</dbReference>
<evidence type="ECO:0000256" key="12">
    <source>
        <dbReference type="ARBA" id="ARBA00023235"/>
    </source>
</evidence>
<evidence type="ECO:0000256" key="4">
    <source>
        <dbReference type="ARBA" id="ARBA00022763"/>
    </source>
</evidence>
<evidence type="ECO:0000256" key="7">
    <source>
        <dbReference type="ARBA" id="ARBA00022840"/>
    </source>
</evidence>
<keyword evidence="4" id="KW-0227">DNA damage</keyword>
<dbReference type="PROSITE" id="PS51193">
    <property type="entry name" value="HELICASE_ATP_BIND_2"/>
    <property type="match status" value="1"/>
</dbReference>
<accession>A0A1L8R6B3</accession>
<dbReference type="InterPro" id="IPR014001">
    <property type="entry name" value="Helicase_ATP-bd"/>
</dbReference>
<dbReference type="Proteomes" id="UP000182835">
    <property type="component" value="Unassembled WGS sequence"/>
</dbReference>
<dbReference type="InterPro" id="IPR010614">
    <property type="entry name" value="RAD3-like_helicase_DEAD"/>
</dbReference>
<dbReference type="EMBL" id="JXKG01000008">
    <property type="protein sequence ID" value="OJG15298.1"/>
    <property type="molecule type" value="Genomic_DNA"/>
</dbReference>
<dbReference type="InterPro" id="IPR014013">
    <property type="entry name" value="Helic_SF1/SF2_ATP-bd_DinG/Rad3"/>
</dbReference>
<dbReference type="InterPro" id="IPR045028">
    <property type="entry name" value="DinG/Rad3-like"/>
</dbReference>
<dbReference type="AlphaFoldDB" id="A0A1L8R6B3"/>
<dbReference type="Gene3D" id="3.90.320.10">
    <property type="match status" value="1"/>
</dbReference>
<dbReference type="Gene3D" id="1.10.30.20">
    <property type="entry name" value="Bacterial XPD DNA helicase, FeS cluster domain"/>
    <property type="match status" value="1"/>
</dbReference>
<dbReference type="SMART" id="SM00488">
    <property type="entry name" value="DEXDc2"/>
    <property type="match status" value="1"/>
</dbReference>
<reference evidence="15 16" key="1">
    <citation type="submission" date="2014-12" db="EMBL/GenBank/DDBJ databases">
        <title>Draft genome sequences of 29 type strains of Enterococci.</title>
        <authorList>
            <person name="Zhong Z."/>
            <person name="Sun Z."/>
            <person name="Liu W."/>
            <person name="Zhang W."/>
            <person name="Zhang H."/>
        </authorList>
    </citation>
    <scope>NUCLEOTIDE SEQUENCE [LARGE SCALE GENOMIC DNA]</scope>
    <source>
        <strain evidence="15 16">DSM 21207</strain>
    </source>
</reference>
<evidence type="ECO:0000256" key="1">
    <source>
        <dbReference type="ARBA" id="ARBA00022485"/>
    </source>
</evidence>
<dbReference type="GO" id="GO:0003678">
    <property type="term" value="F:DNA helicase activity"/>
    <property type="evidence" value="ECO:0007669"/>
    <property type="project" value="InterPro"/>
</dbReference>
<dbReference type="SMART" id="SM00491">
    <property type="entry name" value="HELICc2"/>
    <property type="match status" value="1"/>
</dbReference>
<evidence type="ECO:0000256" key="11">
    <source>
        <dbReference type="ARBA" id="ARBA00023204"/>
    </source>
</evidence>
<gene>
    <name evidence="15" type="ORF">RU96_GL002349</name>
</gene>
<evidence type="ECO:0000259" key="14">
    <source>
        <dbReference type="PROSITE" id="PS51193"/>
    </source>
</evidence>
<evidence type="ECO:0000256" key="5">
    <source>
        <dbReference type="ARBA" id="ARBA00022801"/>
    </source>
</evidence>
<dbReference type="GO" id="GO:0051539">
    <property type="term" value="F:4 iron, 4 sulfur cluster binding"/>
    <property type="evidence" value="ECO:0007669"/>
    <property type="project" value="UniProtKB-KW"/>
</dbReference>
<dbReference type="GO" id="GO:0016818">
    <property type="term" value="F:hydrolase activity, acting on acid anhydrides, in phosphorus-containing anhydrides"/>
    <property type="evidence" value="ECO:0007669"/>
    <property type="project" value="InterPro"/>
</dbReference>
<dbReference type="SMART" id="SM00487">
    <property type="entry name" value="DEXDc"/>
    <property type="match status" value="1"/>
</dbReference>
<dbReference type="InterPro" id="IPR042493">
    <property type="entry name" value="XPD_DNA_FeS"/>
</dbReference>
<dbReference type="InterPro" id="IPR006555">
    <property type="entry name" value="ATP-dep_Helicase_C"/>
</dbReference>
<proteinExistence type="inferred from homology"/>
<keyword evidence="9" id="KW-0411">Iron-sulfur</keyword>
<keyword evidence="2" id="KW-0479">Metal-binding</keyword>
<dbReference type="PANTHER" id="PTHR11472">
    <property type="entry name" value="DNA REPAIR DEAD HELICASE RAD3/XP-D SUBFAMILY MEMBER"/>
    <property type="match status" value="1"/>
</dbReference>
<comment type="caution">
    <text evidence="15">The sequence shown here is derived from an EMBL/GenBank/DDBJ whole genome shotgun (WGS) entry which is preliminary data.</text>
</comment>
<keyword evidence="12" id="KW-0413">Isomerase</keyword>
<evidence type="ECO:0000256" key="9">
    <source>
        <dbReference type="ARBA" id="ARBA00023014"/>
    </source>
</evidence>
<keyword evidence="5" id="KW-0378">Hydrolase</keyword>
<dbReference type="STRING" id="317010.RU96_GL002349"/>
<dbReference type="GO" id="GO:0006281">
    <property type="term" value="P:DNA repair"/>
    <property type="evidence" value="ECO:0007669"/>
    <property type="project" value="UniProtKB-KW"/>
</dbReference>
<dbReference type="GO" id="GO:0005524">
    <property type="term" value="F:ATP binding"/>
    <property type="evidence" value="ECO:0007669"/>
    <property type="project" value="UniProtKB-KW"/>
</dbReference>
<protein>
    <submittedName>
        <fullName evidence="15">Helicase</fullName>
    </submittedName>
</protein>
<keyword evidence="3" id="KW-0547">Nucleotide-binding</keyword>
<evidence type="ECO:0000313" key="16">
    <source>
        <dbReference type="Proteomes" id="UP000182835"/>
    </source>
</evidence>
<dbReference type="InterPro" id="IPR027417">
    <property type="entry name" value="P-loop_NTPase"/>
</dbReference>
<keyword evidence="10" id="KW-0238">DNA-binding</keyword>
<keyword evidence="7" id="KW-0067">ATP-binding</keyword>
<dbReference type="GO" id="GO:0003677">
    <property type="term" value="F:DNA binding"/>
    <property type="evidence" value="ECO:0007669"/>
    <property type="project" value="UniProtKB-KW"/>
</dbReference>
<dbReference type="Pfam" id="PF13307">
    <property type="entry name" value="Helicase_C_2"/>
    <property type="match status" value="1"/>
</dbReference>
<keyword evidence="11" id="KW-0234">DNA repair</keyword>
<evidence type="ECO:0000256" key="6">
    <source>
        <dbReference type="ARBA" id="ARBA00022806"/>
    </source>
</evidence>
<evidence type="ECO:0000256" key="2">
    <source>
        <dbReference type="ARBA" id="ARBA00022723"/>
    </source>
</evidence>
<feature type="domain" description="Helicase ATP-binding" evidence="14">
    <location>
        <begin position="211"/>
        <end position="461"/>
    </location>
</feature>
<keyword evidence="1" id="KW-0004">4Fe-4S</keyword>
<keyword evidence="8" id="KW-0408">Iron</keyword>
<dbReference type="Pfam" id="PF06733">
    <property type="entry name" value="DEAD_2"/>
    <property type="match status" value="1"/>
</dbReference>
<sequence>MYFKNTTLLLDNFTTLKKLKAMQFLVIGGGLLQHARVSVRKLVEFILRRGSIDSRHTSNHTAQEGAKIHRRLQKAAGDDYQKEVALKYTLKIAKDELTVEGRADGIFKDGLEYVIDEIKTSETPFEELAPEQKELFFYQGMVYAYIYAVQHDLATIKVQLTYFQTIEEKVTKEVRTFLFQELADFFTQLTGEYQKWLEFQNNWRRVRNTSLQLLQFPYDEFRKGQRELAVAAYKTLKTQQRLFVEAPTGTGKTISTLFPALKALGEEDDDRIFYLTAKTITRQVAEDALKALCNEDKAQLKSVTLTAKDKICFLTERNCTPEHCPFADGYYDRINEGLWDLLHHENQITRSVIETYAKKHTLCPFELSLDVSLWCDVIIGDYNYLFDPTVYLRRFFEEENEKHYFLIDEAHNLVARSKEMYSAEITRQSGEHLLGLLPQKDRKLRRSLIRLDDEFTLIETAVTEKKEHFFAQKPPADSFNKQLYKVSEKLHEWLGENPEDKAQEIALNYYFTVLNYLKISELYDDHYITTVTRNYRDVTLKQFCLDPAPFLNQMLNKGKGAILFSASFTPLTYYQEVLGGGKEALRYRLPSPFLPERQALFILDYIPTTYKQRENSLTNLVAAIYEMVMAKKGNYFVFLPSYAYLDLVATAFKKAYPEIATLIQNNELSEGEKENFLAAFISDPQTALVGFCVLGGVFSEGIDLKGSRLIGSMIVTVGLPQMNHEQELLKDYYGGKKGFDYAYRLPGMNKVLQAAGRVIRDQKDYGVVLLVDQRFESPEYLSLFPPHWHHFLPIHNPQELKSNLLHFWEQKND</sequence>
<evidence type="ECO:0000256" key="3">
    <source>
        <dbReference type="ARBA" id="ARBA00022741"/>
    </source>
</evidence>
<evidence type="ECO:0000256" key="10">
    <source>
        <dbReference type="ARBA" id="ARBA00023125"/>
    </source>
</evidence>
<name>A0A1L8R6B3_9ENTE</name>
<keyword evidence="6 15" id="KW-0347">Helicase</keyword>
<comment type="similarity">
    <text evidence="13">Belongs to the helicase family. DinG subfamily.</text>
</comment>
<dbReference type="GO" id="GO:0046872">
    <property type="term" value="F:metal ion binding"/>
    <property type="evidence" value="ECO:0007669"/>
    <property type="project" value="UniProtKB-KW"/>
</dbReference>
<dbReference type="InterPro" id="IPR006554">
    <property type="entry name" value="Helicase-like_DEXD_c2"/>
</dbReference>
<evidence type="ECO:0000256" key="8">
    <source>
        <dbReference type="ARBA" id="ARBA00023004"/>
    </source>
</evidence>
<dbReference type="InterPro" id="IPR011604">
    <property type="entry name" value="PDDEXK-like_dom_sf"/>
</dbReference>
<evidence type="ECO:0000256" key="13">
    <source>
        <dbReference type="ARBA" id="ARBA00038058"/>
    </source>
</evidence>
<dbReference type="PANTHER" id="PTHR11472:SF34">
    <property type="entry name" value="REGULATOR OF TELOMERE ELONGATION HELICASE 1"/>
    <property type="match status" value="1"/>
</dbReference>
<evidence type="ECO:0000313" key="15">
    <source>
        <dbReference type="EMBL" id="OJG15298.1"/>
    </source>
</evidence>
<organism evidence="15 16">
    <name type="scientific">Enterococcus canintestini</name>
    <dbReference type="NCBI Taxonomy" id="317010"/>
    <lineage>
        <taxon>Bacteria</taxon>
        <taxon>Bacillati</taxon>
        <taxon>Bacillota</taxon>
        <taxon>Bacilli</taxon>
        <taxon>Lactobacillales</taxon>
        <taxon>Enterococcaceae</taxon>
        <taxon>Enterococcus</taxon>
    </lineage>
</organism>